<evidence type="ECO:0000313" key="3">
    <source>
        <dbReference type="EMBL" id="WWD82633.1"/>
    </source>
</evidence>
<keyword evidence="1" id="KW-0472">Membrane</keyword>
<feature type="transmembrane region" description="Helical" evidence="1">
    <location>
        <begin position="68"/>
        <end position="86"/>
    </location>
</feature>
<evidence type="ECO:0000256" key="1">
    <source>
        <dbReference type="SAM" id="Phobius"/>
    </source>
</evidence>
<feature type="domain" description="VanZ-like" evidence="2">
    <location>
        <begin position="6"/>
        <end position="143"/>
    </location>
</feature>
<gene>
    <name evidence="3" type="ORF">TEGL_10250</name>
</gene>
<proteinExistence type="predicted"/>
<feature type="transmembrane region" description="Helical" evidence="1">
    <location>
        <begin position="127"/>
        <end position="147"/>
    </location>
</feature>
<evidence type="ECO:0000313" key="4">
    <source>
        <dbReference type="Proteomes" id="UP001348492"/>
    </source>
</evidence>
<dbReference type="InterPro" id="IPR016747">
    <property type="entry name" value="Phosphotransbutyrylase"/>
</dbReference>
<dbReference type="PANTHER" id="PTHR28008:SF1">
    <property type="entry name" value="DOMAIN PROTEIN, PUTATIVE (AFU_ORTHOLOGUE AFUA_3G10980)-RELATED"/>
    <property type="match status" value="1"/>
</dbReference>
<dbReference type="EMBL" id="CP117523">
    <property type="protein sequence ID" value="WWD82633.1"/>
    <property type="molecule type" value="Genomic_DNA"/>
</dbReference>
<dbReference type="NCBIfam" id="NF037970">
    <property type="entry name" value="vanZ_1"/>
    <property type="match status" value="1"/>
</dbReference>
<evidence type="ECO:0000259" key="2">
    <source>
        <dbReference type="Pfam" id="PF04892"/>
    </source>
</evidence>
<dbReference type="InterPro" id="IPR006976">
    <property type="entry name" value="VanZ-like"/>
</dbReference>
<dbReference type="Pfam" id="PF04892">
    <property type="entry name" value="VanZ"/>
    <property type="match status" value="1"/>
</dbReference>
<dbReference type="PANTHER" id="PTHR28008">
    <property type="entry name" value="DOMAIN PROTEIN, PUTATIVE (AFU_ORTHOLOGUE AFUA_3G10980)-RELATED"/>
    <property type="match status" value="1"/>
</dbReference>
<keyword evidence="1" id="KW-0812">Transmembrane</keyword>
<name>A0ABZ2ESY4_9FIRM</name>
<accession>A0ABZ2ESY4</accession>
<keyword evidence="1" id="KW-1133">Transmembrane helix</keyword>
<dbReference type="Proteomes" id="UP001348492">
    <property type="component" value="Chromosome"/>
</dbReference>
<dbReference type="PIRSF" id="PIRSF019083">
    <property type="entry name" value="UCP019083_VanZ"/>
    <property type="match status" value="1"/>
</dbReference>
<sequence length="160" mass="17974">MKKSIFAVLIVIWMLFIFLMSSQNAEVSSNTSGSTIKVVLSIVPKFNEQPKEVQVNIVESLQFIGRKSAHFIGYMILGILSMLLFLQIKHINKKPQFALLLCAIYAISDEIHQLFVPGRAGQVRDVLIDSSGSLVGIAIVLIFIKLLEMKRSRKKRIKSV</sequence>
<reference evidence="3 4" key="1">
    <citation type="journal article" date="2023" name="PLoS ONE">
        <title>Genome-based metabolic and phylogenomic analysis of three Terrisporobacter species.</title>
        <authorList>
            <person name="Boer T."/>
            <person name="Bengelsdorf F.R."/>
            <person name="Bomeke M."/>
            <person name="Daniel R."/>
            <person name="Poehlein A."/>
        </authorList>
    </citation>
    <scope>NUCLEOTIDE SEQUENCE [LARGE SCALE GENOMIC DNA]</scope>
    <source>
        <strain evidence="3 4">DSM 1288</strain>
    </source>
</reference>
<feature type="transmembrane region" description="Helical" evidence="1">
    <location>
        <begin position="98"/>
        <end position="115"/>
    </location>
</feature>
<keyword evidence="4" id="KW-1185">Reference proteome</keyword>
<organism evidence="3 4">
    <name type="scientific">Terrisporobacter glycolicus ATCC 14880 = DSM 1288</name>
    <dbReference type="NCBI Taxonomy" id="1121315"/>
    <lineage>
        <taxon>Bacteria</taxon>
        <taxon>Bacillati</taxon>
        <taxon>Bacillota</taxon>
        <taxon>Clostridia</taxon>
        <taxon>Peptostreptococcales</taxon>
        <taxon>Peptostreptococcaceae</taxon>
        <taxon>Terrisporobacter</taxon>
    </lineage>
</organism>
<protein>
    <recommendedName>
        <fullName evidence="2">VanZ-like domain-containing protein</fullName>
    </recommendedName>
</protein>
<dbReference type="RefSeq" id="WP_018589084.1">
    <property type="nucleotide sequence ID" value="NZ_CP117523.1"/>
</dbReference>